<dbReference type="PANTHER" id="PTHR31373:SF30">
    <property type="entry name" value="TROVE DOMAIN-CONTAINING PROTEIN"/>
    <property type="match status" value="1"/>
</dbReference>
<sequence length="74" mass="8187">MTPQRGANLQAVFNKILNMAVAGALAKDQMVRRMCVLRDMAFDGWTGGEAWASEHDVIRKRFAAEGFAALEVVF</sequence>
<dbReference type="PANTHER" id="PTHR31373">
    <property type="entry name" value="OS06G0652100 PROTEIN"/>
    <property type="match status" value="1"/>
</dbReference>
<dbReference type="EnsemblPlants" id="EMT04098">
    <property type="protein sequence ID" value="EMT04098"/>
    <property type="gene ID" value="F775_22251"/>
</dbReference>
<evidence type="ECO:0000259" key="1">
    <source>
        <dbReference type="Pfam" id="PF25043"/>
    </source>
</evidence>
<protein>
    <recommendedName>
        <fullName evidence="1">DUF7788 domain-containing protein</fullName>
    </recommendedName>
</protein>
<dbReference type="InterPro" id="IPR011205">
    <property type="entry name" value="UCP015417_vWA"/>
</dbReference>
<proteinExistence type="predicted"/>
<evidence type="ECO:0000313" key="2">
    <source>
        <dbReference type="EnsemblPlants" id="EMT04098"/>
    </source>
</evidence>
<dbReference type="Pfam" id="PF25043">
    <property type="entry name" value="DUF7788"/>
    <property type="match status" value="1"/>
</dbReference>
<name>M8BBH8_AEGTA</name>
<organism evidence="2">
    <name type="scientific">Aegilops tauschii</name>
    <name type="common">Tausch's goatgrass</name>
    <name type="synonym">Aegilops squarrosa</name>
    <dbReference type="NCBI Taxonomy" id="37682"/>
    <lineage>
        <taxon>Eukaryota</taxon>
        <taxon>Viridiplantae</taxon>
        <taxon>Streptophyta</taxon>
        <taxon>Embryophyta</taxon>
        <taxon>Tracheophyta</taxon>
        <taxon>Spermatophyta</taxon>
        <taxon>Magnoliopsida</taxon>
        <taxon>Liliopsida</taxon>
        <taxon>Poales</taxon>
        <taxon>Poaceae</taxon>
        <taxon>BOP clade</taxon>
        <taxon>Pooideae</taxon>
        <taxon>Triticodae</taxon>
        <taxon>Triticeae</taxon>
        <taxon>Triticinae</taxon>
        <taxon>Aegilops</taxon>
    </lineage>
</organism>
<accession>M8BBH8</accession>
<reference evidence="2" key="1">
    <citation type="submission" date="2015-06" db="UniProtKB">
        <authorList>
            <consortium name="EnsemblPlants"/>
        </authorList>
    </citation>
    <scope>IDENTIFICATION</scope>
</reference>
<dbReference type="AlphaFoldDB" id="M8BBH8"/>
<feature type="domain" description="DUF7788" evidence="1">
    <location>
        <begin position="6"/>
        <end position="74"/>
    </location>
</feature>
<dbReference type="InterPro" id="IPR056690">
    <property type="entry name" value="DUF7788"/>
</dbReference>